<dbReference type="GO" id="GO:0005829">
    <property type="term" value="C:cytosol"/>
    <property type="evidence" value="ECO:0007669"/>
    <property type="project" value="TreeGrafter"/>
</dbReference>
<accession>A0A366E156</accession>
<dbReference type="EMBL" id="QNRH01000003">
    <property type="protein sequence ID" value="RBO95519.1"/>
    <property type="molecule type" value="Genomic_DNA"/>
</dbReference>
<dbReference type="PANTHER" id="PTHR43085">
    <property type="entry name" value="HEXOKINASE FAMILY MEMBER"/>
    <property type="match status" value="1"/>
</dbReference>
<dbReference type="CDD" id="cd01166">
    <property type="entry name" value="KdgK"/>
    <property type="match status" value="1"/>
</dbReference>
<name>A0A366E156_9HYPH</name>
<evidence type="ECO:0000259" key="4">
    <source>
        <dbReference type="Pfam" id="PF00294"/>
    </source>
</evidence>
<gene>
    <name evidence="5" type="ORF">DFR47_10382</name>
</gene>
<dbReference type="InterPro" id="IPR029056">
    <property type="entry name" value="Ribokinase-like"/>
</dbReference>
<evidence type="ECO:0000256" key="2">
    <source>
        <dbReference type="ARBA" id="ARBA00022679"/>
    </source>
</evidence>
<dbReference type="AlphaFoldDB" id="A0A366E156"/>
<dbReference type="GO" id="GO:0019698">
    <property type="term" value="P:D-galacturonate catabolic process"/>
    <property type="evidence" value="ECO:0007669"/>
    <property type="project" value="TreeGrafter"/>
</dbReference>
<evidence type="ECO:0000256" key="3">
    <source>
        <dbReference type="ARBA" id="ARBA00022777"/>
    </source>
</evidence>
<dbReference type="InterPro" id="IPR002173">
    <property type="entry name" value="Carboh/pur_kinase_PfkB_CS"/>
</dbReference>
<dbReference type="Proteomes" id="UP000252893">
    <property type="component" value="Unassembled WGS sequence"/>
</dbReference>
<dbReference type="InterPro" id="IPR050306">
    <property type="entry name" value="PfkB_Carbo_kinase"/>
</dbReference>
<comment type="similarity">
    <text evidence="1">Belongs to the carbohydrate kinase PfkB family.</text>
</comment>
<dbReference type="GO" id="GO:0042840">
    <property type="term" value="P:D-glucuronate catabolic process"/>
    <property type="evidence" value="ECO:0007669"/>
    <property type="project" value="TreeGrafter"/>
</dbReference>
<dbReference type="PANTHER" id="PTHR43085:SF15">
    <property type="entry name" value="2-DEHYDRO-3-DEOXYGLUCONOKINASE"/>
    <property type="match status" value="1"/>
</dbReference>
<reference evidence="5 6" key="1">
    <citation type="submission" date="2018-06" db="EMBL/GenBank/DDBJ databases">
        <title>Genomic Encyclopedia of Type Strains, Phase IV (KMG-IV): sequencing the most valuable type-strain genomes for metagenomic binning, comparative biology and taxonomic classification.</title>
        <authorList>
            <person name="Goeker M."/>
        </authorList>
    </citation>
    <scope>NUCLEOTIDE SEQUENCE [LARGE SCALE GENOMIC DNA]</scope>
    <source>
        <strain evidence="5 6">DSM 25619</strain>
    </source>
</reference>
<protein>
    <submittedName>
        <fullName evidence="5">2-keto-3-deoxygluconate kinase</fullName>
    </submittedName>
</protein>
<comment type="caution">
    <text evidence="5">The sequence shown here is derived from an EMBL/GenBank/DDBJ whole genome shotgun (WGS) entry which is preliminary data.</text>
</comment>
<dbReference type="SUPFAM" id="SSF53613">
    <property type="entry name" value="Ribokinase-like"/>
    <property type="match status" value="1"/>
</dbReference>
<keyword evidence="2" id="KW-0808">Transferase</keyword>
<dbReference type="InterPro" id="IPR011611">
    <property type="entry name" value="PfkB_dom"/>
</dbReference>
<dbReference type="GO" id="GO:0006974">
    <property type="term" value="P:DNA damage response"/>
    <property type="evidence" value="ECO:0007669"/>
    <property type="project" value="TreeGrafter"/>
</dbReference>
<evidence type="ECO:0000313" key="5">
    <source>
        <dbReference type="EMBL" id="RBO95519.1"/>
    </source>
</evidence>
<evidence type="ECO:0000313" key="6">
    <source>
        <dbReference type="Proteomes" id="UP000252893"/>
    </source>
</evidence>
<dbReference type="Gene3D" id="3.40.1190.20">
    <property type="match status" value="1"/>
</dbReference>
<keyword evidence="3 5" id="KW-0418">Kinase</keyword>
<keyword evidence="6" id="KW-1185">Reference proteome</keyword>
<proteinExistence type="inferred from homology"/>
<evidence type="ECO:0000256" key="1">
    <source>
        <dbReference type="ARBA" id="ARBA00010688"/>
    </source>
</evidence>
<feature type="domain" description="Carbohydrate kinase PfkB" evidence="4">
    <location>
        <begin position="15"/>
        <end position="295"/>
    </location>
</feature>
<sequence>MSAGECMIEMSSLGGSEFHLGFAGDTLNTAWYARACLPAQNWDVSYFTRIGTDSFSAKMKDFLNRNGIETGYIEEDAQRQAGLYLIEVENGERHFTYWRNQSAARLLAVNQTLLAKAFSDADIIYFSAITLAILCPEQRAVFISHLRDAACAGKTVVFDTNIRPRLWESHDILRETIMQAAAVSQIILPSFDDEAAMFGDRSLEDCAARYRTAGAQAVVVKNGGGIMLVADDNGMRQITDIEPLMPVDTTGAGDSFNGGFLAALLSGKNLETAVKAGHAVAAQVVMQRGALMPMEQLTL</sequence>
<dbReference type="PROSITE" id="PS00584">
    <property type="entry name" value="PFKB_KINASES_2"/>
    <property type="match status" value="1"/>
</dbReference>
<dbReference type="GO" id="GO:0008673">
    <property type="term" value="F:2-dehydro-3-deoxygluconokinase activity"/>
    <property type="evidence" value="ECO:0007669"/>
    <property type="project" value="TreeGrafter"/>
</dbReference>
<organism evidence="5 6">
    <name type="scientific">Pseudochrobactrum asaccharolyticum</name>
    <dbReference type="NCBI Taxonomy" id="354351"/>
    <lineage>
        <taxon>Bacteria</taxon>
        <taxon>Pseudomonadati</taxon>
        <taxon>Pseudomonadota</taxon>
        <taxon>Alphaproteobacteria</taxon>
        <taxon>Hyphomicrobiales</taxon>
        <taxon>Brucellaceae</taxon>
        <taxon>Pseudochrobactrum</taxon>
    </lineage>
</organism>
<dbReference type="Pfam" id="PF00294">
    <property type="entry name" value="PfkB"/>
    <property type="match status" value="1"/>
</dbReference>